<reference evidence="3" key="1">
    <citation type="journal article" date="2018" name="Nat. Microbiol.">
        <title>Leveraging single-cell genomics to expand the fungal tree of life.</title>
        <authorList>
            <person name="Ahrendt S.R."/>
            <person name="Quandt C.A."/>
            <person name="Ciobanu D."/>
            <person name="Clum A."/>
            <person name="Salamov A."/>
            <person name="Andreopoulos B."/>
            <person name="Cheng J.F."/>
            <person name="Woyke T."/>
            <person name="Pelin A."/>
            <person name="Henrissat B."/>
            <person name="Reynolds N.K."/>
            <person name="Benny G.L."/>
            <person name="Smith M.E."/>
            <person name="James T.Y."/>
            <person name="Grigoriev I.V."/>
        </authorList>
    </citation>
    <scope>NUCLEOTIDE SEQUENCE [LARGE SCALE GENOMIC DNA]</scope>
</reference>
<organism evidence="2 3">
    <name type="scientific">Blyttiomyces helicus</name>
    <dbReference type="NCBI Taxonomy" id="388810"/>
    <lineage>
        <taxon>Eukaryota</taxon>
        <taxon>Fungi</taxon>
        <taxon>Fungi incertae sedis</taxon>
        <taxon>Chytridiomycota</taxon>
        <taxon>Chytridiomycota incertae sedis</taxon>
        <taxon>Chytridiomycetes</taxon>
        <taxon>Chytridiomycetes incertae sedis</taxon>
        <taxon>Blyttiomyces</taxon>
    </lineage>
</organism>
<evidence type="ECO:0000259" key="1">
    <source>
        <dbReference type="Pfam" id="PF00582"/>
    </source>
</evidence>
<dbReference type="AlphaFoldDB" id="A0A4P9VV75"/>
<dbReference type="InterPro" id="IPR006015">
    <property type="entry name" value="Universal_stress_UspA"/>
</dbReference>
<sequence length="186" mass="19862">MTTPTPPPQSKPPVDAAQHEELLVKLLSSLSNPRIVAVAVDASENSEKALDYTLVNIVRKETDRVVLLNVRAVPVPPFDYGFFAVDVGYAIEDCNKLTSRSLLQDLARKVVDAGVDCRAIALRGDARAEIVAKVEELGAVMLVMGSRGMGAIKRTVLGSVSDFCVHNANCPVLVVQPNGPSTLLDA</sequence>
<protein>
    <recommendedName>
        <fullName evidence="1">UspA domain-containing protein</fullName>
    </recommendedName>
</protein>
<dbReference type="Pfam" id="PF00582">
    <property type="entry name" value="Usp"/>
    <property type="match status" value="1"/>
</dbReference>
<dbReference type="Gene3D" id="3.40.50.620">
    <property type="entry name" value="HUPs"/>
    <property type="match status" value="1"/>
</dbReference>
<keyword evidence="3" id="KW-1185">Reference proteome</keyword>
<dbReference type="CDD" id="cd23659">
    <property type="entry name" value="USP_At3g01520-like"/>
    <property type="match status" value="1"/>
</dbReference>
<dbReference type="Proteomes" id="UP000269721">
    <property type="component" value="Unassembled WGS sequence"/>
</dbReference>
<dbReference type="OrthoDB" id="843225at2759"/>
<dbReference type="PANTHER" id="PTHR31964:SF113">
    <property type="entry name" value="USPA DOMAIN-CONTAINING PROTEIN"/>
    <property type="match status" value="1"/>
</dbReference>
<dbReference type="EMBL" id="ML001133">
    <property type="protein sequence ID" value="RKO83529.1"/>
    <property type="molecule type" value="Genomic_DNA"/>
</dbReference>
<evidence type="ECO:0000313" key="2">
    <source>
        <dbReference type="EMBL" id="RKO83529.1"/>
    </source>
</evidence>
<dbReference type="InterPro" id="IPR006016">
    <property type="entry name" value="UspA"/>
</dbReference>
<evidence type="ECO:0000313" key="3">
    <source>
        <dbReference type="Proteomes" id="UP000269721"/>
    </source>
</evidence>
<name>A0A4P9VV75_9FUNG</name>
<dbReference type="PANTHER" id="PTHR31964">
    <property type="entry name" value="ADENINE NUCLEOTIDE ALPHA HYDROLASES-LIKE SUPERFAMILY PROTEIN"/>
    <property type="match status" value="1"/>
</dbReference>
<feature type="domain" description="UspA" evidence="1">
    <location>
        <begin position="34"/>
        <end position="175"/>
    </location>
</feature>
<dbReference type="PRINTS" id="PR01438">
    <property type="entry name" value="UNVRSLSTRESS"/>
</dbReference>
<dbReference type="SUPFAM" id="SSF52402">
    <property type="entry name" value="Adenine nucleotide alpha hydrolases-like"/>
    <property type="match status" value="1"/>
</dbReference>
<gene>
    <name evidence="2" type="ORF">BDK51DRAFT_33794</name>
</gene>
<accession>A0A4P9VV75</accession>
<proteinExistence type="predicted"/>
<dbReference type="InterPro" id="IPR014729">
    <property type="entry name" value="Rossmann-like_a/b/a_fold"/>
</dbReference>